<dbReference type="OrthoDB" id="5334999at2"/>
<keyword evidence="4" id="KW-1003">Cell membrane</keyword>
<dbReference type="InterPro" id="IPR006260">
    <property type="entry name" value="TonB/TolA_C"/>
</dbReference>
<feature type="domain" description="TonB C-terminal" evidence="11">
    <location>
        <begin position="134"/>
        <end position="224"/>
    </location>
</feature>
<dbReference type="RefSeq" id="WP_013459716.1">
    <property type="nucleotide sequence ID" value="NC_014762.1"/>
</dbReference>
<evidence type="ECO:0000313" key="12">
    <source>
        <dbReference type="EMBL" id="ADR33519.1"/>
    </source>
</evidence>
<keyword evidence="7" id="KW-0653">Protein transport</keyword>
<dbReference type="GO" id="GO:0015891">
    <property type="term" value="P:siderophore transport"/>
    <property type="evidence" value="ECO:0007669"/>
    <property type="project" value="InterPro"/>
</dbReference>
<comment type="subcellular location">
    <subcellularLocation>
        <location evidence="1">Cell inner membrane</location>
        <topology evidence="1">Single-pass membrane protein</topology>
        <orientation evidence="1">Periplasmic side</orientation>
    </subcellularLocation>
</comment>
<dbReference type="GO" id="GO:0098797">
    <property type="term" value="C:plasma membrane protein complex"/>
    <property type="evidence" value="ECO:0007669"/>
    <property type="project" value="TreeGrafter"/>
</dbReference>
<dbReference type="Proteomes" id="UP000008721">
    <property type="component" value="Chromosome"/>
</dbReference>
<dbReference type="PROSITE" id="PS52015">
    <property type="entry name" value="TONB_CTD"/>
    <property type="match status" value="1"/>
</dbReference>
<dbReference type="GO" id="GO:0015031">
    <property type="term" value="P:protein transport"/>
    <property type="evidence" value="ECO:0007669"/>
    <property type="project" value="UniProtKB-KW"/>
</dbReference>
<comment type="similarity">
    <text evidence="2">Belongs to the TonB family.</text>
</comment>
<evidence type="ECO:0000313" key="13">
    <source>
        <dbReference type="Proteomes" id="UP000008721"/>
    </source>
</evidence>
<dbReference type="SUPFAM" id="SSF74653">
    <property type="entry name" value="TolA/TonB C-terminal domain"/>
    <property type="match status" value="1"/>
</dbReference>
<dbReference type="Pfam" id="PF03544">
    <property type="entry name" value="TonB_C"/>
    <property type="match status" value="1"/>
</dbReference>
<dbReference type="GO" id="GO:0031992">
    <property type="term" value="F:energy transducer activity"/>
    <property type="evidence" value="ECO:0007669"/>
    <property type="project" value="InterPro"/>
</dbReference>
<keyword evidence="10" id="KW-0732">Signal</keyword>
<dbReference type="EMBL" id="CP002355">
    <property type="protein sequence ID" value="ADR33519.1"/>
    <property type="molecule type" value="Genomic_DNA"/>
</dbReference>
<evidence type="ECO:0000256" key="2">
    <source>
        <dbReference type="ARBA" id="ARBA00006555"/>
    </source>
</evidence>
<dbReference type="eggNOG" id="COG0810">
    <property type="taxonomic scope" value="Bacteria"/>
</dbReference>
<dbReference type="AlphaFoldDB" id="E4U201"/>
<name>E4U201_SULKY</name>
<evidence type="ECO:0000256" key="9">
    <source>
        <dbReference type="ARBA" id="ARBA00023136"/>
    </source>
</evidence>
<evidence type="ECO:0000256" key="4">
    <source>
        <dbReference type="ARBA" id="ARBA00022475"/>
    </source>
</evidence>
<dbReference type="Gene3D" id="3.30.1150.10">
    <property type="match status" value="1"/>
</dbReference>
<evidence type="ECO:0000256" key="3">
    <source>
        <dbReference type="ARBA" id="ARBA00022448"/>
    </source>
</evidence>
<feature type="chain" id="PRO_5003188481" evidence="10">
    <location>
        <begin position="24"/>
        <end position="224"/>
    </location>
</feature>
<evidence type="ECO:0000256" key="5">
    <source>
        <dbReference type="ARBA" id="ARBA00022519"/>
    </source>
</evidence>
<organism evidence="12 13">
    <name type="scientific">Sulfuricurvum kujiense (strain ATCC BAA-921 / DSM 16994 / JCM 11577 / YK-1)</name>
    <dbReference type="NCBI Taxonomy" id="709032"/>
    <lineage>
        <taxon>Bacteria</taxon>
        <taxon>Pseudomonadati</taxon>
        <taxon>Campylobacterota</taxon>
        <taxon>Epsilonproteobacteria</taxon>
        <taxon>Campylobacterales</taxon>
        <taxon>Sulfurimonadaceae</taxon>
        <taxon>Sulfuricurvum</taxon>
    </lineage>
</organism>
<reference evidence="12 13" key="1">
    <citation type="journal article" date="2012" name="Stand. Genomic Sci.">
        <title>Complete genome sequence of the sulfur compounds oxidizing chemolithoautotroph Sulfuricurvum kujiense type strain (YK-1(T)).</title>
        <authorList>
            <person name="Han C."/>
            <person name="Kotsyurbenko O."/>
            <person name="Chertkov O."/>
            <person name="Held B."/>
            <person name="Lapidus A."/>
            <person name="Nolan M."/>
            <person name="Lucas S."/>
            <person name="Hammon N."/>
            <person name="Deshpande S."/>
            <person name="Cheng J.F."/>
            <person name="Tapia R."/>
            <person name="Goodwin L.A."/>
            <person name="Pitluck S."/>
            <person name="Liolios K."/>
            <person name="Pagani I."/>
            <person name="Ivanova N."/>
            <person name="Mavromatis K."/>
            <person name="Mikhailova N."/>
            <person name="Pati A."/>
            <person name="Chen A."/>
            <person name="Palaniappan K."/>
            <person name="Land M."/>
            <person name="Hauser L."/>
            <person name="Chang Y.J."/>
            <person name="Jeffries C.D."/>
            <person name="Brambilla E.M."/>
            <person name="Rohde M."/>
            <person name="Spring S."/>
            <person name="Sikorski J."/>
            <person name="Goker M."/>
            <person name="Woyke T."/>
            <person name="Bristow J."/>
            <person name="Eisen J.A."/>
            <person name="Markowitz V."/>
            <person name="Hugenholtz P."/>
            <person name="Kyrpides N.C."/>
            <person name="Klenk H.P."/>
            <person name="Detter J.C."/>
        </authorList>
    </citation>
    <scope>NUCLEOTIDE SEQUENCE [LARGE SCALE GENOMIC DNA]</scope>
    <source>
        <strain evidence="13">ATCC BAA-921 / DSM 16994 / JCM 11577 / YK-1</strain>
    </source>
</reference>
<keyword evidence="3" id="KW-0813">Transport</keyword>
<proteinExistence type="inferred from homology"/>
<dbReference type="PANTHER" id="PTHR33446:SF2">
    <property type="entry name" value="PROTEIN TONB"/>
    <property type="match status" value="1"/>
</dbReference>
<keyword evidence="9" id="KW-0472">Membrane</keyword>
<accession>E4U201</accession>
<dbReference type="STRING" id="709032.Sulku_0853"/>
<evidence type="ECO:0000259" key="11">
    <source>
        <dbReference type="PROSITE" id="PS52015"/>
    </source>
</evidence>
<dbReference type="InterPro" id="IPR003538">
    <property type="entry name" value="TonB"/>
</dbReference>
<dbReference type="InterPro" id="IPR037682">
    <property type="entry name" value="TonB_C"/>
</dbReference>
<dbReference type="GO" id="GO:0055085">
    <property type="term" value="P:transmembrane transport"/>
    <property type="evidence" value="ECO:0007669"/>
    <property type="project" value="InterPro"/>
</dbReference>
<keyword evidence="8" id="KW-1133">Transmembrane helix</keyword>
<feature type="signal peptide" evidence="10">
    <location>
        <begin position="1"/>
        <end position="23"/>
    </location>
</feature>
<evidence type="ECO:0000256" key="10">
    <source>
        <dbReference type="SAM" id="SignalP"/>
    </source>
</evidence>
<keyword evidence="6" id="KW-0812">Transmembrane</keyword>
<gene>
    <name evidence="12" type="ordered locus">Sulku_0853</name>
</gene>
<dbReference type="PANTHER" id="PTHR33446">
    <property type="entry name" value="PROTEIN TONB-RELATED"/>
    <property type="match status" value="1"/>
</dbReference>
<dbReference type="KEGG" id="sku:Sulku_0853"/>
<dbReference type="PRINTS" id="PR01374">
    <property type="entry name" value="TONBPROTEIN"/>
</dbReference>
<evidence type="ECO:0000256" key="8">
    <source>
        <dbReference type="ARBA" id="ARBA00022989"/>
    </source>
</evidence>
<dbReference type="NCBIfam" id="TIGR01352">
    <property type="entry name" value="tonB_Cterm"/>
    <property type="match status" value="1"/>
</dbReference>
<sequence length="224" mass="25204">MKTKRSFLLSAILHAGFITGAIAFTTIPKEKDEEIVLELSLTEPTPSQPQNVEKQIVKPIPKETVQPTSQLPIVEQVKIVEEIKPQPETRELIVESKPIETSQLAQMEPKIIPPVSTHQPITPPVNAEEQYLDDHLSTIRDLLVKYRKYPSQAVRLKQEGAVKVTFRLKHNGEVEDVKVVGSSGYDILDEDALSLIKKTAEYFPKPPKSVRITVPLNYALKIRT</sequence>
<keyword evidence="13" id="KW-1185">Reference proteome</keyword>
<dbReference type="HOGENOM" id="CLU_1234484_0_0_7"/>
<dbReference type="InterPro" id="IPR051045">
    <property type="entry name" value="TonB-dependent_transducer"/>
</dbReference>
<dbReference type="GO" id="GO:0030288">
    <property type="term" value="C:outer membrane-bounded periplasmic space"/>
    <property type="evidence" value="ECO:0007669"/>
    <property type="project" value="InterPro"/>
</dbReference>
<evidence type="ECO:0000256" key="6">
    <source>
        <dbReference type="ARBA" id="ARBA00022692"/>
    </source>
</evidence>
<evidence type="ECO:0000256" key="1">
    <source>
        <dbReference type="ARBA" id="ARBA00004383"/>
    </source>
</evidence>
<keyword evidence="5" id="KW-0997">Cell inner membrane</keyword>
<evidence type="ECO:0000256" key="7">
    <source>
        <dbReference type="ARBA" id="ARBA00022927"/>
    </source>
</evidence>
<protein>
    <submittedName>
        <fullName evidence="12">TonB family protein</fullName>
    </submittedName>
</protein>